<reference evidence="2" key="1">
    <citation type="submission" date="2020-08" db="EMBL/GenBank/DDBJ databases">
        <title>Multicomponent nature underlies the extraordinary mechanical properties of spider dragline silk.</title>
        <authorList>
            <person name="Kono N."/>
            <person name="Nakamura H."/>
            <person name="Mori M."/>
            <person name="Yoshida Y."/>
            <person name="Ohtoshi R."/>
            <person name="Malay A.D."/>
            <person name="Moran D.A.P."/>
            <person name="Tomita M."/>
            <person name="Numata K."/>
            <person name="Arakawa K."/>
        </authorList>
    </citation>
    <scope>NUCLEOTIDE SEQUENCE</scope>
</reference>
<evidence type="ECO:0000313" key="3">
    <source>
        <dbReference type="Proteomes" id="UP000887013"/>
    </source>
</evidence>
<dbReference type="Proteomes" id="UP000887013">
    <property type="component" value="Unassembled WGS sequence"/>
</dbReference>
<feature type="compositionally biased region" description="Polar residues" evidence="1">
    <location>
        <begin position="350"/>
        <end position="366"/>
    </location>
</feature>
<feature type="compositionally biased region" description="Basic residues" evidence="1">
    <location>
        <begin position="397"/>
        <end position="436"/>
    </location>
</feature>
<feature type="compositionally biased region" description="Low complexity" evidence="1">
    <location>
        <begin position="128"/>
        <end position="139"/>
    </location>
</feature>
<feature type="compositionally biased region" description="Low complexity" evidence="1">
    <location>
        <begin position="183"/>
        <end position="192"/>
    </location>
</feature>
<proteinExistence type="predicted"/>
<accession>A0A8X6TG93</accession>
<sequence length="492" mass="52891">MGNLKIKKRNGWKSVTPVAFVDLSSRESDLAREARPERNAMAAADVSSVMDSMNRVVQPALNSTSGQAQSTRNFMNDDSMYDYSDDGDHVITGVIHPISGAVPVPVSSQRRHRHQHRRDKYSGGSFPSSSNGIINTSSGVKGTNTEVYGGASSALTVNKSATPSPNTRSDGTVSIMTEEHRSTSSSISNTSSAMMAPNMADSNGGGPSNGTVNGDASSTTSNQTRHRRRHRPHVPISSQRRRRLVHVLIGERRRRKHPGGGHRNSSRGISTTSSGVKGTSTKGYGGVSSALTVNKKATPTIMSDGSDSAMTDEYRSTSSGDHVITGIIHPISGAVPVPVSSQRRSRHTHNGGSRPSSPGISNTSSAIMAPKMADSNEGGPSNGTGVNNNASLTTSSQKRHRRRHQLHKRKRGNHPRSPHGSHKRHKRGHGPHKHNGGSHPSHQKGMSNTPSALKGTHRRLRRRHQQHKHVRGNHPRSPNGKRSTKGHPRKAL</sequence>
<feature type="compositionally biased region" description="Polar residues" evidence="1">
    <location>
        <begin position="156"/>
        <end position="175"/>
    </location>
</feature>
<feature type="compositionally biased region" description="Polar residues" evidence="1">
    <location>
        <begin position="438"/>
        <end position="451"/>
    </location>
</feature>
<feature type="compositionally biased region" description="Basic residues" evidence="1">
    <location>
        <begin position="109"/>
        <end position="119"/>
    </location>
</feature>
<feature type="compositionally biased region" description="Basic residues" evidence="1">
    <location>
        <begin position="455"/>
        <end position="474"/>
    </location>
</feature>
<keyword evidence="3" id="KW-1185">Reference proteome</keyword>
<feature type="compositionally biased region" description="Low complexity" evidence="1">
    <location>
        <begin position="268"/>
        <end position="282"/>
    </location>
</feature>
<feature type="region of interest" description="Disordered" evidence="1">
    <location>
        <begin position="253"/>
        <end position="283"/>
    </location>
</feature>
<dbReference type="AlphaFoldDB" id="A0A8X6TG93"/>
<feature type="region of interest" description="Disordered" evidence="1">
    <location>
        <begin position="105"/>
        <end position="141"/>
    </location>
</feature>
<feature type="region of interest" description="Disordered" evidence="1">
    <location>
        <begin position="156"/>
        <end position="237"/>
    </location>
</feature>
<evidence type="ECO:0000256" key="1">
    <source>
        <dbReference type="SAM" id="MobiDB-lite"/>
    </source>
</evidence>
<feature type="compositionally biased region" description="Basic residues" evidence="1">
    <location>
        <begin position="224"/>
        <end position="237"/>
    </location>
</feature>
<protein>
    <submittedName>
        <fullName evidence="2">Uncharacterized protein</fullName>
    </submittedName>
</protein>
<comment type="caution">
    <text evidence="2">The sequence shown here is derived from an EMBL/GenBank/DDBJ whole genome shotgun (WGS) entry which is preliminary data.</text>
</comment>
<name>A0A8X6TG93_NEPPI</name>
<feature type="region of interest" description="Disordered" evidence="1">
    <location>
        <begin position="333"/>
        <end position="492"/>
    </location>
</feature>
<gene>
    <name evidence="2" type="ORF">NPIL_399152</name>
</gene>
<feature type="compositionally biased region" description="Basic residues" evidence="1">
    <location>
        <begin position="482"/>
        <end position="492"/>
    </location>
</feature>
<organism evidence="2 3">
    <name type="scientific">Nephila pilipes</name>
    <name type="common">Giant wood spider</name>
    <name type="synonym">Nephila maculata</name>
    <dbReference type="NCBI Taxonomy" id="299642"/>
    <lineage>
        <taxon>Eukaryota</taxon>
        <taxon>Metazoa</taxon>
        <taxon>Ecdysozoa</taxon>
        <taxon>Arthropoda</taxon>
        <taxon>Chelicerata</taxon>
        <taxon>Arachnida</taxon>
        <taxon>Araneae</taxon>
        <taxon>Araneomorphae</taxon>
        <taxon>Entelegynae</taxon>
        <taxon>Araneoidea</taxon>
        <taxon>Nephilidae</taxon>
        <taxon>Nephila</taxon>
    </lineage>
</organism>
<evidence type="ECO:0000313" key="2">
    <source>
        <dbReference type="EMBL" id="GFT13715.1"/>
    </source>
</evidence>
<feature type="compositionally biased region" description="Polar residues" evidence="1">
    <location>
        <begin position="209"/>
        <end position="223"/>
    </location>
</feature>
<dbReference type="EMBL" id="BMAW01009417">
    <property type="protein sequence ID" value="GFT13715.1"/>
    <property type="molecule type" value="Genomic_DNA"/>
</dbReference>
<feature type="compositionally biased region" description="Polar residues" evidence="1">
    <location>
        <begin position="383"/>
        <end position="396"/>
    </location>
</feature>